<reference evidence="1 2" key="1">
    <citation type="submission" date="2016-10" db="EMBL/GenBank/DDBJ databases">
        <authorList>
            <person name="de Groot N.N."/>
        </authorList>
    </citation>
    <scope>NUCLEOTIDE SEQUENCE [LARGE SCALE GENOMIC DNA]</scope>
    <source>
        <strain evidence="1 2">DSM 22788</strain>
    </source>
</reference>
<sequence length="157" mass="17787">MPELPIDWMALDAVAQSKTLRSVLGVWVPKIVCEFGLSEQVVPRCWYRHSAMIHELLALFQYRQQQQFNMELGPPASAAIDFQYQFSLWLQRMRSLTGDAGCTASKHLPQLRPSWADSSTTDFAMWSVDLDEFARELVAFAEPDVSESSALENGEES</sequence>
<dbReference type="STRING" id="1079994.SAMN04488565_0934"/>
<organism evidence="1 2">
    <name type="scientific">Leucobacter chromiiresistens</name>
    <dbReference type="NCBI Taxonomy" id="1079994"/>
    <lineage>
        <taxon>Bacteria</taxon>
        <taxon>Bacillati</taxon>
        <taxon>Actinomycetota</taxon>
        <taxon>Actinomycetes</taxon>
        <taxon>Micrococcales</taxon>
        <taxon>Microbacteriaceae</taxon>
        <taxon>Leucobacter</taxon>
    </lineage>
</organism>
<evidence type="ECO:0000313" key="2">
    <source>
        <dbReference type="Proteomes" id="UP000182690"/>
    </source>
</evidence>
<accession>A0A1H0YJG7</accession>
<evidence type="ECO:0000313" key="1">
    <source>
        <dbReference type="EMBL" id="SDQ15332.1"/>
    </source>
</evidence>
<gene>
    <name evidence="1" type="ORF">SAMN04488565_0934</name>
</gene>
<name>A0A1H0YJG7_9MICO</name>
<protein>
    <submittedName>
        <fullName evidence="1">Uncharacterized protein</fullName>
    </submittedName>
</protein>
<proteinExistence type="predicted"/>
<dbReference type="EMBL" id="FNKB01000001">
    <property type="protein sequence ID" value="SDQ15332.1"/>
    <property type="molecule type" value="Genomic_DNA"/>
</dbReference>
<dbReference type="AlphaFoldDB" id="A0A1H0YJG7"/>
<dbReference type="Proteomes" id="UP000182690">
    <property type="component" value="Unassembled WGS sequence"/>
</dbReference>